<dbReference type="PANTHER" id="PTHR30055:SF226">
    <property type="entry name" value="HTH-TYPE TRANSCRIPTIONAL REGULATOR PKSA"/>
    <property type="match status" value="1"/>
</dbReference>
<proteinExistence type="predicted"/>
<dbReference type="InterPro" id="IPR050109">
    <property type="entry name" value="HTH-type_TetR-like_transc_reg"/>
</dbReference>
<evidence type="ECO:0000259" key="3">
    <source>
        <dbReference type="PROSITE" id="PS50977"/>
    </source>
</evidence>
<dbReference type="Proteomes" id="UP000078368">
    <property type="component" value="Unassembled WGS sequence"/>
</dbReference>
<comment type="caution">
    <text evidence="4">The sequence shown here is derived from an EMBL/GenBank/DDBJ whole genome shotgun (WGS) entry which is preliminary data.</text>
</comment>
<organism evidence="4 5">
    <name type="scientific">Peptidiphaga gingivicola</name>
    <dbReference type="NCBI Taxonomy" id="2741497"/>
    <lineage>
        <taxon>Bacteria</taxon>
        <taxon>Bacillati</taxon>
        <taxon>Actinomycetota</taxon>
        <taxon>Actinomycetes</taxon>
        <taxon>Actinomycetales</taxon>
        <taxon>Actinomycetaceae</taxon>
        <taxon>Peptidiphaga</taxon>
    </lineage>
</organism>
<gene>
    <name evidence="4" type="ORF">A4H34_01510</name>
</gene>
<dbReference type="AlphaFoldDB" id="A0A179B2G2"/>
<dbReference type="PRINTS" id="PR00455">
    <property type="entry name" value="HTHTETR"/>
</dbReference>
<feature type="domain" description="HTH tetR-type" evidence="3">
    <location>
        <begin position="16"/>
        <end position="76"/>
    </location>
</feature>
<dbReference type="Pfam" id="PF00440">
    <property type="entry name" value="TetR_N"/>
    <property type="match status" value="1"/>
</dbReference>
<dbReference type="GO" id="GO:0000976">
    <property type="term" value="F:transcription cis-regulatory region binding"/>
    <property type="evidence" value="ECO:0007669"/>
    <property type="project" value="TreeGrafter"/>
</dbReference>
<accession>A0A179B2G2</accession>
<dbReference type="PROSITE" id="PS50977">
    <property type="entry name" value="HTH_TETR_2"/>
    <property type="match status" value="1"/>
</dbReference>
<keyword evidence="1 2" id="KW-0238">DNA-binding</keyword>
<evidence type="ECO:0000313" key="5">
    <source>
        <dbReference type="Proteomes" id="UP000078368"/>
    </source>
</evidence>
<dbReference type="SUPFAM" id="SSF46689">
    <property type="entry name" value="Homeodomain-like"/>
    <property type="match status" value="1"/>
</dbReference>
<evidence type="ECO:0000256" key="1">
    <source>
        <dbReference type="ARBA" id="ARBA00023125"/>
    </source>
</evidence>
<dbReference type="InterPro" id="IPR009057">
    <property type="entry name" value="Homeodomain-like_sf"/>
</dbReference>
<dbReference type="PANTHER" id="PTHR30055">
    <property type="entry name" value="HTH-TYPE TRANSCRIPTIONAL REGULATOR RUTR"/>
    <property type="match status" value="1"/>
</dbReference>
<dbReference type="GO" id="GO:0003700">
    <property type="term" value="F:DNA-binding transcription factor activity"/>
    <property type="evidence" value="ECO:0007669"/>
    <property type="project" value="TreeGrafter"/>
</dbReference>
<dbReference type="InterPro" id="IPR001647">
    <property type="entry name" value="HTH_TetR"/>
</dbReference>
<dbReference type="Gene3D" id="1.10.357.10">
    <property type="entry name" value="Tetracycline Repressor, domain 2"/>
    <property type="match status" value="1"/>
</dbReference>
<protein>
    <recommendedName>
        <fullName evidence="3">HTH tetR-type domain-containing protein</fullName>
    </recommendedName>
</protein>
<dbReference type="EMBL" id="LVZK01000001">
    <property type="protein sequence ID" value="OAP85896.1"/>
    <property type="molecule type" value="Genomic_DNA"/>
</dbReference>
<dbReference type="STRING" id="1823756.A4H34_01510"/>
<reference evidence="4 5" key="1">
    <citation type="submission" date="2016-04" db="EMBL/GenBank/DDBJ databases">
        <title>Peptidophaga gingivicola gen. nov., sp. nov., isolated from human subgingival plaque.</title>
        <authorList>
            <person name="Beall C.J."/>
            <person name="Mokrzan E.M."/>
            <person name="Griffen A.L."/>
            <person name="Leys E.J."/>
        </authorList>
    </citation>
    <scope>NUCLEOTIDE SEQUENCE [LARGE SCALE GENOMIC DNA]</scope>
    <source>
        <strain evidence="4 5">BA112</strain>
    </source>
</reference>
<name>A0A179B2G2_9ACTO</name>
<evidence type="ECO:0000313" key="4">
    <source>
        <dbReference type="EMBL" id="OAP85896.1"/>
    </source>
</evidence>
<sequence>MAVPKISAPTVRQHREIVKTKLVDAAERLLRESGPDALSAAAVAAEVGIARNSIYRYVDSVDDLRLLTLARYIPRWREAIFSQIDAEAPPVVRLRQFAVASLRQSNESSHGWLMSLMHARGRPARSDGASGERAAVAEDVADIHAMADDFLREQWEELGVENPRMWTGFTRMLLLEAFAQVEAGEDLTDVAGALGESVAALGRAAKK</sequence>
<keyword evidence="5" id="KW-1185">Reference proteome</keyword>
<evidence type="ECO:0000256" key="2">
    <source>
        <dbReference type="PROSITE-ProRule" id="PRU00335"/>
    </source>
</evidence>
<feature type="DNA-binding region" description="H-T-H motif" evidence="2">
    <location>
        <begin position="39"/>
        <end position="58"/>
    </location>
</feature>